<dbReference type="Proteomes" id="UP000752171">
    <property type="component" value="Unassembled WGS sequence"/>
</dbReference>
<dbReference type="OrthoDB" id="411785at2759"/>
<dbReference type="PANTHER" id="PTHR12176:SF83">
    <property type="entry name" value="CITRATE SYNTHASE-LYSINE N-METHYLTRANSFERASE CSKMT, MITOCHONDRIAL"/>
    <property type="match status" value="1"/>
</dbReference>
<comment type="similarity">
    <text evidence="2">Belongs to the methyltransferase superfamily.</text>
</comment>
<comment type="catalytic activity">
    <reaction evidence="10">
        <text>N(6)-methyl-L-lysyl-[citrate synthase] + S-adenosyl-L-methionine = N(6),N(6)-dimethyl-L-lysyl-[citrate synthase] + S-adenosyl-L-homocysteine + H(+)</text>
        <dbReference type="Rhea" id="RHEA:55548"/>
        <dbReference type="Rhea" id="RHEA-COMP:14213"/>
        <dbReference type="Rhea" id="RHEA-COMP:14214"/>
        <dbReference type="ChEBI" id="CHEBI:15378"/>
        <dbReference type="ChEBI" id="CHEBI:57856"/>
        <dbReference type="ChEBI" id="CHEBI:59789"/>
        <dbReference type="ChEBI" id="CHEBI:61929"/>
        <dbReference type="ChEBI" id="CHEBI:61976"/>
    </reaction>
</comment>
<keyword evidence="6" id="KW-0809">Transit peptide</keyword>
<accession>A0A8B9HUQ6</accession>
<evidence type="ECO:0000256" key="6">
    <source>
        <dbReference type="ARBA" id="ARBA00022946"/>
    </source>
</evidence>
<evidence type="ECO:0000256" key="10">
    <source>
        <dbReference type="ARBA" id="ARBA00052681"/>
    </source>
</evidence>
<dbReference type="AlphaFoldDB" id="A0A8B9HUQ6"/>
<keyword evidence="5" id="KW-0949">S-adenosyl-L-methionine</keyword>
<evidence type="ECO:0000256" key="12">
    <source>
        <dbReference type="ARBA" id="ARBA00068729"/>
    </source>
</evidence>
<evidence type="ECO:0000256" key="2">
    <source>
        <dbReference type="ARBA" id="ARBA00008361"/>
    </source>
</evidence>
<dbReference type="EMBL" id="JAICCE010000008">
    <property type="protein sequence ID" value="KAG9274300.1"/>
    <property type="molecule type" value="Genomic_DNA"/>
</dbReference>
<evidence type="ECO:0000313" key="16">
    <source>
        <dbReference type="Ensembl" id="ENSAMXP00005017255.1"/>
    </source>
</evidence>
<comment type="catalytic activity">
    <reaction evidence="9">
        <text>N(6),N(6)-dimethyl-L-lysyl-[citrate synthase] + S-adenosyl-L-methionine = N(6),N(6),N(6)-trimethyl-L-lysyl-[citrate synthase] + S-adenosyl-L-homocysteine + H(+)</text>
        <dbReference type="Rhea" id="RHEA:55552"/>
        <dbReference type="Rhea" id="RHEA-COMP:14214"/>
        <dbReference type="Rhea" id="RHEA-COMP:14215"/>
        <dbReference type="ChEBI" id="CHEBI:15378"/>
        <dbReference type="ChEBI" id="CHEBI:57856"/>
        <dbReference type="ChEBI" id="CHEBI:59789"/>
        <dbReference type="ChEBI" id="CHEBI:61961"/>
        <dbReference type="ChEBI" id="CHEBI:61976"/>
    </reaction>
</comment>
<dbReference type="Ensembl" id="ENSAMXT00005019066.1">
    <property type="protein sequence ID" value="ENSAMXP00005017255.1"/>
    <property type="gene ID" value="ENSAMXG00005009005.1"/>
</dbReference>
<evidence type="ECO:0000256" key="8">
    <source>
        <dbReference type="ARBA" id="ARBA00051191"/>
    </source>
</evidence>
<dbReference type="Gene3D" id="3.40.50.150">
    <property type="entry name" value="Vaccinia Virus protein VP39"/>
    <property type="match status" value="1"/>
</dbReference>
<gene>
    <name evidence="15" type="primary">CSKMT</name>
    <name evidence="15" type="ORF">AMEX_G11208</name>
</gene>
<evidence type="ECO:0000256" key="11">
    <source>
        <dbReference type="ARBA" id="ARBA00058794"/>
    </source>
</evidence>
<dbReference type="FunFam" id="3.40.50.150:FF:000200">
    <property type="entry name" value="Citrate synthase lysine methyltransferase"/>
    <property type="match status" value="1"/>
</dbReference>
<evidence type="ECO:0000256" key="5">
    <source>
        <dbReference type="ARBA" id="ARBA00022691"/>
    </source>
</evidence>
<reference evidence="16" key="2">
    <citation type="submission" date="2025-05" db="UniProtKB">
        <authorList>
            <consortium name="Ensembl"/>
        </authorList>
    </citation>
    <scope>IDENTIFICATION</scope>
</reference>
<evidence type="ECO:0000313" key="18">
    <source>
        <dbReference type="Proteomes" id="UP000752171"/>
    </source>
</evidence>
<dbReference type="Pfam" id="PF13649">
    <property type="entry name" value="Methyltransf_25"/>
    <property type="match status" value="1"/>
</dbReference>
<evidence type="ECO:0000313" key="15">
    <source>
        <dbReference type="EMBL" id="KAG9274300.1"/>
    </source>
</evidence>
<comment type="catalytic activity">
    <reaction evidence="8">
        <text>L-lysyl-[citrate synthase] + S-adenosyl-L-methionine = N(6)-methyl-L-lysyl-[citrate synthase] + S-adenosyl-L-homocysteine + H(+)</text>
        <dbReference type="Rhea" id="RHEA:55544"/>
        <dbReference type="Rhea" id="RHEA-COMP:14212"/>
        <dbReference type="Rhea" id="RHEA-COMP:14213"/>
        <dbReference type="ChEBI" id="CHEBI:15378"/>
        <dbReference type="ChEBI" id="CHEBI:29969"/>
        <dbReference type="ChEBI" id="CHEBI:57856"/>
        <dbReference type="ChEBI" id="CHEBI:59789"/>
        <dbReference type="ChEBI" id="CHEBI:61929"/>
    </reaction>
</comment>
<keyword evidence="4" id="KW-0808">Transferase</keyword>
<dbReference type="GO" id="GO:0032259">
    <property type="term" value="P:methylation"/>
    <property type="evidence" value="ECO:0007669"/>
    <property type="project" value="UniProtKB-KW"/>
</dbReference>
<protein>
    <recommendedName>
        <fullName evidence="12">Citrate synthase-lysine N-methyltransferase CSKMT, mitochondrial</fullName>
    </recommendedName>
    <alternativeName>
        <fullName evidence="13">Methyltransferase-like protein 12, mitochondrial</fullName>
    </alternativeName>
</protein>
<evidence type="ECO:0000256" key="9">
    <source>
        <dbReference type="ARBA" id="ARBA00052621"/>
    </source>
</evidence>
<dbReference type="Proteomes" id="UP000694621">
    <property type="component" value="Unplaced"/>
</dbReference>
<reference evidence="15 18" key="1">
    <citation type="submission" date="2021-07" db="EMBL/GenBank/DDBJ databases">
        <authorList>
            <person name="Imarazene B."/>
            <person name="Zahm M."/>
            <person name="Klopp C."/>
            <person name="Cabau C."/>
            <person name="Beille S."/>
            <person name="Jouanno E."/>
            <person name="Castinel A."/>
            <person name="Lluch J."/>
            <person name="Gil L."/>
            <person name="Kuchtly C."/>
            <person name="Lopez Roques C."/>
            <person name="Donnadieu C."/>
            <person name="Parrinello H."/>
            <person name="Journot L."/>
            <person name="Du K."/>
            <person name="Schartl M."/>
            <person name="Retaux S."/>
            <person name="Guiguen Y."/>
        </authorList>
    </citation>
    <scope>NUCLEOTIDE SEQUENCE [LARGE SCALE GENOMIC DNA]</scope>
    <source>
        <strain evidence="15">Pach_M1</strain>
        <tissue evidence="15">Testis</tissue>
    </source>
</reference>
<keyword evidence="7" id="KW-0496">Mitochondrion</keyword>
<sequence length="361" mass="40143">MNDLTPETCRTEVYSCGTVTGALSVVLKGIAASTHPPPLPGMFPAARPPSWIGVVFPPSLCEPFSTAGSLLYRSVRAHTHTHTHTQRKSVCEKPPSGIWLAWKLVRKVKMLRILRASLCLRMSFGKDALMRCHHTSLTNELIENMDKKATWDRFYTENDKGTFKNFEWFFGFHAIQDCIQPLLQTTSSTKAPLHVLDIGCGTSALGPCIYRHSECAVRVTCADISPVAVRLMQEDAENTPVQPCNPSSTLVFQEMDCTELEGHFRPGSLALIVDKGTTDALVRSKEGRAKAGQIVRQCLKVLRPSGHLLQFSDEDPDARLLWLEKESRGSEVESEVGVYEIGQIRGVTYFCYQITPCIAHH</sequence>
<organism evidence="16 17">
    <name type="scientific">Astyanax mexicanus</name>
    <name type="common">Blind cave fish</name>
    <name type="synonym">Astyanax fasciatus mexicanus</name>
    <dbReference type="NCBI Taxonomy" id="7994"/>
    <lineage>
        <taxon>Eukaryota</taxon>
        <taxon>Metazoa</taxon>
        <taxon>Chordata</taxon>
        <taxon>Craniata</taxon>
        <taxon>Vertebrata</taxon>
        <taxon>Euteleostomi</taxon>
        <taxon>Actinopterygii</taxon>
        <taxon>Neopterygii</taxon>
        <taxon>Teleostei</taxon>
        <taxon>Ostariophysi</taxon>
        <taxon>Characiformes</taxon>
        <taxon>Characoidei</taxon>
        <taxon>Acestrorhamphidae</taxon>
        <taxon>Acestrorhamphinae</taxon>
        <taxon>Astyanax</taxon>
    </lineage>
</organism>
<dbReference type="InterPro" id="IPR041698">
    <property type="entry name" value="Methyltransf_25"/>
</dbReference>
<evidence type="ECO:0000256" key="1">
    <source>
        <dbReference type="ARBA" id="ARBA00004173"/>
    </source>
</evidence>
<dbReference type="SUPFAM" id="SSF53335">
    <property type="entry name" value="S-adenosyl-L-methionine-dependent methyltransferases"/>
    <property type="match status" value="1"/>
</dbReference>
<evidence type="ECO:0000256" key="4">
    <source>
        <dbReference type="ARBA" id="ARBA00022679"/>
    </source>
</evidence>
<dbReference type="GO" id="GO:0005739">
    <property type="term" value="C:mitochondrion"/>
    <property type="evidence" value="ECO:0007669"/>
    <property type="project" value="UniProtKB-SubCell"/>
</dbReference>
<comment type="function">
    <text evidence="11">Protein-lysine methyltransferase that selectively trimethylates citrate synthase (CS) in mitochondria. Seems to conduct trimethylation in a highly distributive manner rather than in a processive manner, and thus introduces a single methyl group per binding event.</text>
</comment>
<dbReference type="InterPro" id="IPR051419">
    <property type="entry name" value="Lys/N-term_MeTrsfase_sf"/>
</dbReference>
<dbReference type="PANTHER" id="PTHR12176">
    <property type="entry name" value="SAM-DEPENDENT METHYLTRANSFERASE SUPERFAMILY PROTEIN"/>
    <property type="match status" value="1"/>
</dbReference>
<evidence type="ECO:0000256" key="13">
    <source>
        <dbReference type="ARBA" id="ARBA00083084"/>
    </source>
</evidence>
<evidence type="ECO:0000256" key="7">
    <source>
        <dbReference type="ARBA" id="ARBA00023128"/>
    </source>
</evidence>
<proteinExistence type="inferred from homology"/>
<dbReference type="CDD" id="cd02440">
    <property type="entry name" value="AdoMet_MTases"/>
    <property type="match status" value="1"/>
</dbReference>
<comment type="subcellular location">
    <subcellularLocation>
        <location evidence="1">Mitochondrion</location>
    </subcellularLocation>
</comment>
<keyword evidence="3 15" id="KW-0489">Methyltransferase</keyword>
<evidence type="ECO:0000256" key="3">
    <source>
        <dbReference type="ARBA" id="ARBA00022603"/>
    </source>
</evidence>
<dbReference type="InterPro" id="IPR029063">
    <property type="entry name" value="SAM-dependent_MTases_sf"/>
</dbReference>
<name>A0A8B9HUQ6_ASTMX</name>
<evidence type="ECO:0000313" key="17">
    <source>
        <dbReference type="Proteomes" id="UP000694621"/>
    </source>
</evidence>
<dbReference type="GO" id="GO:0008168">
    <property type="term" value="F:methyltransferase activity"/>
    <property type="evidence" value="ECO:0007669"/>
    <property type="project" value="UniProtKB-KW"/>
</dbReference>
<evidence type="ECO:0000259" key="14">
    <source>
        <dbReference type="Pfam" id="PF13649"/>
    </source>
</evidence>
<feature type="domain" description="Methyltransferase" evidence="14">
    <location>
        <begin position="195"/>
        <end position="306"/>
    </location>
</feature>